<evidence type="ECO:0000313" key="2">
    <source>
        <dbReference type="Proteomes" id="UP000269945"/>
    </source>
</evidence>
<evidence type="ECO:0000313" key="1">
    <source>
        <dbReference type="EMBL" id="VCW67121.1"/>
    </source>
</evidence>
<accession>A0A9X9PUJ6</accession>
<organism evidence="1 2">
    <name type="scientific">Gulo gulo</name>
    <name type="common">Wolverine</name>
    <name type="synonym">Gluton</name>
    <dbReference type="NCBI Taxonomy" id="48420"/>
    <lineage>
        <taxon>Eukaryota</taxon>
        <taxon>Metazoa</taxon>
        <taxon>Chordata</taxon>
        <taxon>Craniata</taxon>
        <taxon>Vertebrata</taxon>
        <taxon>Euteleostomi</taxon>
        <taxon>Mammalia</taxon>
        <taxon>Eutheria</taxon>
        <taxon>Laurasiatheria</taxon>
        <taxon>Carnivora</taxon>
        <taxon>Caniformia</taxon>
        <taxon>Musteloidea</taxon>
        <taxon>Mustelidae</taxon>
        <taxon>Guloninae</taxon>
        <taxon>Gulo</taxon>
    </lineage>
</organism>
<comment type="caution">
    <text evidence="1">The sequence shown here is derived from an EMBL/GenBank/DDBJ whole genome shotgun (WGS) entry which is preliminary data.</text>
</comment>
<name>A0A9X9PUJ6_GULGU</name>
<dbReference type="AlphaFoldDB" id="A0A9X9PUJ6"/>
<reference evidence="1 2" key="1">
    <citation type="submission" date="2018-10" db="EMBL/GenBank/DDBJ databases">
        <authorList>
            <person name="Ekblom R."/>
            <person name="Jareborg N."/>
        </authorList>
    </citation>
    <scope>NUCLEOTIDE SEQUENCE [LARGE SCALE GENOMIC DNA]</scope>
    <source>
        <tissue evidence="1">Muscle</tissue>
    </source>
</reference>
<protein>
    <submittedName>
        <fullName evidence="1">Uncharacterized protein</fullName>
    </submittedName>
</protein>
<gene>
    <name evidence="1" type="ORF">BN2614_LOCUS1</name>
</gene>
<proteinExistence type="predicted"/>
<keyword evidence="2" id="KW-1185">Reference proteome</keyword>
<dbReference type="Proteomes" id="UP000269945">
    <property type="component" value="Unassembled WGS sequence"/>
</dbReference>
<dbReference type="EMBL" id="CYRY02002440">
    <property type="protein sequence ID" value="VCW67121.1"/>
    <property type="molecule type" value="Genomic_DNA"/>
</dbReference>
<sequence>MSSLGSCSPGRSCCRTSAVAGHPWPGCWAPWRRLNASGPCQPETPATHSLVGPVHALPTALGKRTGTTCSLQCLGPRCEPWSTDYTMETQFHCYGCPWGSPVSQRKPRDRAIILCKHQNLLKSHRFQTGSPRPKGIFSPDRFFFFSF</sequence>